<dbReference type="GO" id="GO:0015250">
    <property type="term" value="F:water channel activity"/>
    <property type="evidence" value="ECO:0007669"/>
    <property type="project" value="TreeGrafter"/>
</dbReference>
<name>A0A543HU68_9MICO</name>
<comment type="caution">
    <text evidence="10">The sequence shown here is derived from an EMBL/GenBank/DDBJ whole genome shotgun (WGS) entry which is preliminary data.</text>
</comment>
<keyword evidence="3 8" id="KW-0813">Transport</keyword>
<dbReference type="PROSITE" id="PS00221">
    <property type="entry name" value="MIP"/>
    <property type="match status" value="1"/>
</dbReference>
<dbReference type="PRINTS" id="PR00783">
    <property type="entry name" value="MINTRINSICP"/>
</dbReference>
<dbReference type="Pfam" id="PF00230">
    <property type="entry name" value="MIP"/>
    <property type="match status" value="1"/>
</dbReference>
<protein>
    <submittedName>
        <fullName evidence="10">Aquaporin Z</fullName>
    </submittedName>
</protein>
<keyword evidence="5 8" id="KW-0812">Transmembrane</keyword>
<keyword evidence="4" id="KW-1003">Cell membrane</keyword>
<dbReference type="InterPro" id="IPR022357">
    <property type="entry name" value="MIP_CS"/>
</dbReference>
<comment type="subcellular location">
    <subcellularLocation>
        <location evidence="1">Cell membrane</location>
        <topology evidence="1">Multi-pass membrane protein</topology>
    </subcellularLocation>
</comment>
<dbReference type="Gene3D" id="1.20.1080.10">
    <property type="entry name" value="Glycerol uptake facilitator protein"/>
    <property type="match status" value="1"/>
</dbReference>
<accession>A0A543HU68</accession>
<feature type="transmembrane region" description="Helical" evidence="9">
    <location>
        <begin position="18"/>
        <end position="40"/>
    </location>
</feature>
<evidence type="ECO:0000256" key="5">
    <source>
        <dbReference type="ARBA" id="ARBA00022692"/>
    </source>
</evidence>
<evidence type="ECO:0000256" key="7">
    <source>
        <dbReference type="ARBA" id="ARBA00023136"/>
    </source>
</evidence>
<dbReference type="RefSeq" id="WP_141843840.1">
    <property type="nucleotide sequence ID" value="NZ_VFPM01000002.1"/>
</dbReference>
<evidence type="ECO:0000256" key="2">
    <source>
        <dbReference type="ARBA" id="ARBA00006175"/>
    </source>
</evidence>
<feature type="transmembrane region" description="Helical" evidence="9">
    <location>
        <begin position="46"/>
        <end position="64"/>
    </location>
</feature>
<dbReference type="InterPro" id="IPR023271">
    <property type="entry name" value="Aquaporin-like"/>
</dbReference>
<dbReference type="EMBL" id="VFPM01000002">
    <property type="protein sequence ID" value="TQM61893.1"/>
    <property type="molecule type" value="Genomic_DNA"/>
</dbReference>
<feature type="transmembrane region" description="Helical" evidence="9">
    <location>
        <begin position="210"/>
        <end position="231"/>
    </location>
</feature>
<dbReference type="InterPro" id="IPR000425">
    <property type="entry name" value="MIP"/>
</dbReference>
<gene>
    <name evidence="10" type="ORF">FBY41_1914</name>
</gene>
<evidence type="ECO:0000313" key="10">
    <source>
        <dbReference type="EMBL" id="TQM61893.1"/>
    </source>
</evidence>
<dbReference type="Proteomes" id="UP000316747">
    <property type="component" value="Unassembled WGS sequence"/>
</dbReference>
<dbReference type="OrthoDB" id="9807293at2"/>
<evidence type="ECO:0000256" key="1">
    <source>
        <dbReference type="ARBA" id="ARBA00004651"/>
    </source>
</evidence>
<evidence type="ECO:0000256" key="4">
    <source>
        <dbReference type="ARBA" id="ARBA00022475"/>
    </source>
</evidence>
<dbReference type="PANTHER" id="PTHR19139">
    <property type="entry name" value="AQUAPORIN TRANSPORTER"/>
    <property type="match status" value="1"/>
</dbReference>
<sequence>MPDTKPANAPAPDITRKAVAEAVGTFILVFFAVGSAVFGIETMGKLGVAVAFGFVLLALAYSIGPVSGCHVNPAVTLGVLLRKGITIQEAVYYWVAQLVGAIVGAALLKLLVSSFGGATDETGALGTNNWGDSITAGGTFVLEVVMTFLLVFVVLLVTNRAAAPGFAGLAIGLVLTVIHVVGIPLDGTSVNPARSIGPALFNGGESLAHVWMFIVAPLIGGALAALAAPFFETATDRSEKDPTGADVPA</sequence>
<proteinExistence type="inferred from homology"/>
<evidence type="ECO:0000256" key="8">
    <source>
        <dbReference type="RuleBase" id="RU000477"/>
    </source>
</evidence>
<keyword evidence="6 9" id="KW-1133">Transmembrane helix</keyword>
<dbReference type="InterPro" id="IPR034294">
    <property type="entry name" value="Aquaporin_transptr"/>
</dbReference>
<reference evidence="10 11" key="1">
    <citation type="submission" date="2019-06" db="EMBL/GenBank/DDBJ databases">
        <title>Genome sequencing of plant associated microbes to promote plant fitness in Sorghum bicolor and Oryza sativa.</title>
        <authorList>
            <person name="Coleman-Derr D."/>
        </authorList>
    </citation>
    <scope>NUCLEOTIDE SEQUENCE [LARGE SCALE GENOMIC DNA]</scope>
    <source>
        <strain evidence="10 11">KV-663</strain>
    </source>
</reference>
<dbReference type="PANTHER" id="PTHR19139:SF199">
    <property type="entry name" value="MIP17260P"/>
    <property type="match status" value="1"/>
</dbReference>
<evidence type="ECO:0000256" key="6">
    <source>
        <dbReference type="ARBA" id="ARBA00022989"/>
    </source>
</evidence>
<organism evidence="10 11">
    <name type="scientific">Humibacillus xanthopallidus</name>
    <dbReference type="NCBI Taxonomy" id="412689"/>
    <lineage>
        <taxon>Bacteria</taxon>
        <taxon>Bacillati</taxon>
        <taxon>Actinomycetota</taxon>
        <taxon>Actinomycetes</taxon>
        <taxon>Micrococcales</taxon>
        <taxon>Intrasporangiaceae</taxon>
        <taxon>Humibacillus</taxon>
    </lineage>
</organism>
<keyword evidence="11" id="KW-1185">Reference proteome</keyword>
<dbReference type="AlphaFoldDB" id="A0A543HU68"/>
<feature type="transmembrane region" description="Helical" evidence="9">
    <location>
        <begin position="91"/>
        <end position="116"/>
    </location>
</feature>
<evidence type="ECO:0000313" key="11">
    <source>
        <dbReference type="Proteomes" id="UP000316747"/>
    </source>
</evidence>
<evidence type="ECO:0000256" key="9">
    <source>
        <dbReference type="SAM" id="Phobius"/>
    </source>
</evidence>
<dbReference type="SUPFAM" id="SSF81338">
    <property type="entry name" value="Aquaporin-like"/>
    <property type="match status" value="1"/>
</dbReference>
<feature type="transmembrane region" description="Helical" evidence="9">
    <location>
        <begin position="136"/>
        <end position="158"/>
    </location>
</feature>
<dbReference type="GO" id="GO:0005886">
    <property type="term" value="C:plasma membrane"/>
    <property type="evidence" value="ECO:0007669"/>
    <property type="project" value="UniProtKB-SubCell"/>
</dbReference>
<comment type="similarity">
    <text evidence="2 8">Belongs to the MIP/aquaporin (TC 1.A.8) family.</text>
</comment>
<keyword evidence="7 9" id="KW-0472">Membrane</keyword>
<feature type="transmembrane region" description="Helical" evidence="9">
    <location>
        <begin position="165"/>
        <end position="185"/>
    </location>
</feature>
<evidence type="ECO:0000256" key="3">
    <source>
        <dbReference type="ARBA" id="ARBA00022448"/>
    </source>
</evidence>